<evidence type="ECO:0000256" key="1">
    <source>
        <dbReference type="SAM" id="MobiDB-lite"/>
    </source>
</evidence>
<protein>
    <submittedName>
        <fullName evidence="2">Uncharacterized protein</fullName>
    </submittedName>
</protein>
<sequence length="175" mass="18835">MSFLAFALRSKCQTASAITTETIPPPIIPIKRSARSMLRAKKPKNYIHHPAMTIKQLDDVMSRHPLSDYSRYPSESFPIGGSQDFSVSISSESSSLLSNSSRASSSSSSRLSGPSLTSSASSSFVSDSNSTSSASSASSFLSFRPTYKRRRLPVSYSGRTLSPASVPTRGSRLKL</sequence>
<reference evidence="3" key="1">
    <citation type="journal article" date="2017" name="Nat. Ecol. Evol.">
        <title>Genome expansion and lineage-specific genetic innovations in the forest pathogenic fungi Armillaria.</title>
        <authorList>
            <person name="Sipos G."/>
            <person name="Prasanna A.N."/>
            <person name="Walter M.C."/>
            <person name="O'Connor E."/>
            <person name="Balint B."/>
            <person name="Krizsan K."/>
            <person name="Kiss B."/>
            <person name="Hess J."/>
            <person name="Varga T."/>
            <person name="Slot J."/>
            <person name="Riley R."/>
            <person name="Boka B."/>
            <person name="Rigling D."/>
            <person name="Barry K."/>
            <person name="Lee J."/>
            <person name="Mihaltcheva S."/>
            <person name="LaButti K."/>
            <person name="Lipzen A."/>
            <person name="Waldron R."/>
            <person name="Moloney N.M."/>
            <person name="Sperisen C."/>
            <person name="Kredics L."/>
            <person name="Vagvoelgyi C."/>
            <person name="Patrignani A."/>
            <person name="Fitzpatrick D."/>
            <person name="Nagy I."/>
            <person name="Doyle S."/>
            <person name="Anderson J.B."/>
            <person name="Grigoriev I.V."/>
            <person name="Gueldener U."/>
            <person name="Muensterkoetter M."/>
            <person name="Nagy L.G."/>
        </authorList>
    </citation>
    <scope>NUCLEOTIDE SEQUENCE [LARGE SCALE GENOMIC DNA]</scope>
    <source>
        <strain evidence="3">Ar21-2</strain>
    </source>
</reference>
<gene>
    <name evidence="2" type="ORF">ARMGADRAFT_1018026</name>
</gene>
<evidence type="ECO:0000313" key="3">
    <source>
        <dbReference type="Proteomes" id="UP000217790"/>
    </source>
</evidence>
<accession>A0A2H3DCX3</accession>
<dbReference type="InParanoid" id="A0A2H3DCX3"/>
<proteinExistence type="predicted"/>
<feature type="region of interest" description="Disordered" evidence="1">
    <location>
        <begin position="97"/>
        <end position="141"/>
    </location>
</feature>
<keyword evidence="3" id="KW-1185">Reference proteome</keyword>
<dbReference type="AlphaFoldDB" id="A0A2H3DCX3"/>
<dbReference type="OrthoDB" id="3061370at2759"/>
<name>A0A2H3DCX3_ARMGA</name>
<dbReference type="Proteomes" id="UP000217790">
    <property type="component" value="Unassembled WGS sequence"/>
</dbReference>
<evidence type="ECO:0000313" key="2">
    <source>
        <dbReference type="EMBL" id="PBK85326.1"/>
    </source>
</evidence>
<dbReference type="EMBL" id="KZ293691">
    <property type="protein sequence ID" value="PBK85326.1"/>
    <property type="molecule type" value="Genomic_DNA"/>
</dbReference>
<organism evidence="2 3">
    <name type="scientific">Armillaria gallica</name>
    <name type="common">Bulbous honey fungus</name>
    <name type="synonym">Armillaria bulbosa</name>
    <dbReference type="NCBI Taxonomy" id="47427"/>
    <lineage>
        <taxon>Eukaryota</taxon>
        <taxon>Fungi</taxon>
        <taxon>Dikarya</taxon>
        <taxon>Basidiomycota</taxon>
        <taxon>Agaricomycotina</taxon>
        <taxon>Agaricomycetes</taxon>
        <taxon>Agaricomycetidae</taxon>
        <taxon>Agaricales</taxon>
        <taxon>Marasmiineae</taxon>
        <taxon>Physalacriaceae</taxon>
        <taxon>Armillaria</taxon>
    </lineage>
</organism>
<feature type="region of interest" description="Disordered" evidence="1">
    <location>
        <begin position="154"/>
        <end position="175"/>
    </location>
</feature>